<sequence length="252" mass="28428">MTENGKTVHLIIKRQDGPNSESYVEEFEVNYRPSMNIVSALMEIRKNPVNKKGVETLPVQWESICLEEVCGACSLLVNGEPRQACSTLVDQLEQPIHLAPLNTFEVERDLIVDRKRMFEALMKVKAWVEIDGTQDLGPGPRLNERERQFAYELSKCMTCGLCFEACPNVNDKSTFMGPAPIAQVKLFNTHSTGKMQEPMRLDEIMKEGGITSCGNSGNCVEVCPKEVPLTKTLGYLNRDTTLYSFKRFFYDG</sequence>
<dbReference type="Pfam" id="PF13183">
    <property type="entry name" value="Fer4_8"/>
    <property type="match status" value="1"/>
</dbReference>
<keyword evidence="9 15" id="KW-0560">Oxidoreductase</keyword>
<evidence type="ECO:0000256" key="2">
    <source>
        <dbReference type="ARBA" id="ARBA00001966"/>
    </source>
</evidence>
<comment type="cofactor">
    <cofactor evidence="1">
        <name>[3Fe-4S] cluster</name>
        <dbReference type="ChEBI" id="CHEBI:21137"/>
    </cofactor>
</comment>
<dbReference type="GO" id="GO:0046872">
    <property type="term" value="F:metal ion binding"/>
    <property type="evidence" value="ECO:0007669"/>
    <property type="project" value="UniProtKB-KW"/>
</dbReference>
<keyword evidence="7" id="KW-0001">2Fe-2S</keyword>
<dbReference type="GO" id="GO:0008177">
    <property type="term" value="F:succinate dehydrogenase (quinone) activity"/>
    <property type="evidence" value="ECO:0007669"/>
    <property type="project" value="UniProtKB-EC"/>
</dbReference>
<dbReference type="InterPro" id="IPR004489">
    <property type="entry name" value="Succ_DH/fum_Rdtase_Fe-S"/>
</dbReference>
<name>A0A840QM10_9BACI</name>
<evidence type="ECO:0000256" key="5">
    <source>
        <dbReference type="ARBA" id="ARBA00022485"/>
    </source>
</evidence>
<proteinExistence type="inferred from homology"/>
<evidence type="ECO:0000256" key="3">
    <source>
        <dbReference type="ARBA" id="ARBA00009433"/>
    </source>
</evidence>
<dbReference type="GO" id="GO:0022904">
    <property type="term" value="P:respiratory electron transport chain"/>
    <property type="evidence" value="ECO:0007669"/>
    <property type="project" value="TreeGrafter"/>
</dbReference>
<dbReference type="InterPro" id="IPR012675">
    <property type="entry name" value="Beta-grasp_dom_sf"/>
</dbReference>
<dbReference type="SUPFAM" id="SSF54292">
    <property type="entry name" value="2Fe-2S ferredoxin-like"/>
    <property type="match status" value="1"/>
</dbReference>
<dbReference type="AlphaFoldDB" id="A0A840QM10"/>
<comment type="similarity">
    <text evidence="3">Belongs to the succinate dehydrogenase/fumarate reductase iron-sulfur protein family.</text>
</comment>
<dbReference type="InterPro" id="IPR017896">
    <property type="entry name" value="4Fe4S_Fe-S-bd"/>
</dbReference>
<keyword evidence="16" id="KW-1185">Reference proteome</keyword>
<dbReference type="EMBL" id="JACHHB010000002">
    <property type="protein sequence ID" value="MBB5172408.1"/>
    <property type="molecule type" value="Genomic_DNA"/>
</dbReference>
<dbReference type="SUPFAM" id="SSF46548">
    <property type="entry name" value="alpha-helical ferredoxin"/>
    <property type="match status" value="1"/>
</dbReference>
<comment type="cofactor">
    <cofactor evidence="13">
        <name>[2Fe-2S] cluster</name>
        <dbReference type="ChEBI" id="CHEBI:190135"/>
    </cofactor>
</comment>
<evidence type="ECO:0000256" key="10">
    <source>
        <dbReference type="ARBA" id="ARBA00023004"/>
    </source>
</evidence>
<evidence type="ECO:0000256" key="6">
    <source>
        <dbReference type="ARBA" id="ARBA00022532"/>
    </source>
</evidence>
<dbReference type="InterPro" id="IPR050573">
    <property type="entry name" value="SDH/FRD_Iron-Sulfur"/>
</dbReference>
<evidence type="ECO:0000256" key="13">
    <source>
        <dbReference type="ARBA" id="ARBA00034078"/>
    </source>
</evidence>
<dbReference type="PROSITE" id="PS51379">
    <property type="entry name" value="4FE4S_FER_2"/>
    <property type="match status" value="1"/>
</dbReference>
<dbReference type="InterPro" id="IPR036010">
    <property type="entry name" value="2Fe-2S_ferredoxin-like_sf"/>
</dbReference>
<accession>A0A840QM10</accession>
<dbReference type="Gene3D" id="1.10.1060.10">
    <property type="entry name" value="Alpha-helical ferredoxin"/>
    <property type="match status" value="1"/>
</dbReference>
<keyword evidence="8" id="KW-0479">Metal-binding</keyword>
<evidence type="ECO:0000256" key="7">
    <source>
        <dbReference type="ARBA" id="ARBA00022714"/>
    </source>
</evidence>
<reference evidence="15 16" key="1">
    <citation type="submission" date="2020-08" db="EMBL/GenBank/DDBJ databases">
        <title>Genomic Encyclopedia of Type Strains, Phase IV (KMG-IV): sequencing the most valuable type-strain genomes for metagenomic binning, comparative biology and taxonomic classification.</title>
        <authorList>
            <person name="Goeker M."/>
        </authorList>
    </citation>
    <scope>NUCLEOTIDE SEQUENCE [LARGE SCALE GENOMIC DNA]</scope>
    <source>
        <strain evidence="15 16">DSM 24696</strain>
    </source>
</reference>
<dbReference type="GO" id="GO:0006099">
    <property type="term" value="P:tricarboxylic acid cycle"/>
    <property type="evidence" value="ECO:0007669"/>
    <property type="project" value="UniProtKB-KW"/>
</dbReference>
<feature type="domain" description="4Fe-4S ferredoxin-type" evidence="14">
    <location>
        <begin position="147"/>
        <end position="175"/>
    </location>
</feature>
<keyword evidence="6" id="KW-0816">Tricarboxylic acid cycle</keyword>
<evidence type="ECO:0000256" key="4">
    <source>
        <dbReference type="ARBA" id="ARBA00012792"/>
    </source>
</evidence>
<dbReference type="PROSITE" id="PS00198">
    <property type="entry name" value="4FE4S_FER_1"/>
    <property type="match status" value="1"/>
</dbReference>
<dbReference type="PANTHER" id="PTHR11921:SF29">
    <property type="entry name" value="SUCCINATE DEHYDROGENASE [UBIQUINONE] IRON-SULFUR SUBUNIT, MITOCHONDRIAL"/>
    <property type="match status" value="1"/>
</dbReference>
<evidence type="ECO:0000256" key="8">
    <source>
        <dbReference type="ARBA" id="ARBA00022723"/>
    </source>
</evidence>
<evidence type="ECO:0000256" key="9">
    <source>
        <dbReference type="ARBA" id="ARBA00023002"/>
    </source>
</evidence>
<keyword evidence="5" id="KW-0004">4Fe-4S</keyword>
<keyword evidence="12" id="KW-0003">3Fe-4S</keyword>
<dbReference type="NCBIfam" id="NF006391">
    <property type="entry name" value="PRK08640.1"/>
    <property type="match status" value="1"/>
</dbReference>
<dbReference type="InterPro" id="IPR017900">
    <property type="entry name" value="4Fe4S_Fe_S_CS"/>
</dbReference>
<organism evidence="15 16">
    <name type="scientific">Texcoconibacillus texcoconensis</name>
    <dbReference type="NCBI Taxonomy" id="1095777"/>
    <lineage>
        <taxon>Bacteria</taxon>
        <taxon>Bacillati</taxon>
        <taxon>Bacillota</taxon>
        <taxon>Bacilli</taxon>
        <taxon>Bacillales</taxon>
        <taxon>Bacillaceae</taxon>
        <taxon>Texcoconibacillus</taxon>
    </lineage>
</organism>
<dbReference type="RefSeq" id="WP_184662884.1">
    <property type="nucleotide sequence ID" value="NZ_JACHHB010000002.1"/>
</dbReference>
<dbReference type="GO" id="GO:0051539">
    <property type="term" value="F:4 iron, 4 sulfur cluster binding"/>
    <property type="evidence" value="ECO:0007669"/>
    <property type="project" value="UniProtKB-KW"/>
</dbReference>
<dbReference type="PANTHER" id="PTHR11921">
    <property type="entry name" value="SUCCINATE DEHYDROGENASE IRON-SULFUR PROTEIN"/>
    <property type="match status" value="1"/>
</dbReference>
<comment type="caution">
    <text evidence="15">The sequence shown here is derived from an EMBL/GenBank/DDBJ whole genome shotgun (WGS) entry which is preliminary data.</text>
</comment>
<dbReference type="Pfam" id="PF13085">
    <property type="entry name" value="Fer2_3"/>
    <property type="match status" value="1"/>
</dbReference>
<dbReference type="InterPro" id="IPR025192">
    <property type="entry name" value="Succ_DH/fum_Rdtase_N"/>
</dbReference>
<dbReference type="GO" id="GO:0051538">
    <property type="term" value="F:3 iron, 4 sulfur cluster binding"/>
    <property type="evidence" value="ECO:0007669"/>
    <property type="project" value="UniProtKB-KW"/>
</dbReference>
<evidence type="ECO:0000313" key="15">
    <source>
        <dbReference type="EMBL" id="MBB5172408.1"/>
    </source>
</evidence>
<dbReference type="GO" id="GO:0051537">
    <property type="term" value="F:2 iron, 2 sulfur cluster binding"/>
    <property type="evidence" value="ECO:0007669"/>
    <property type="project" value="UniProtKB-KW"/>
</dbReference>
<evidence type="ECO:0000256" key="12">
    <source>
        <dbReference type="ARBA" id="ARBA00023291"/>
    </source>
</evidence>
<dbReference type="GO" id="GO:0009055">
    <property type="term" value="F:electron transfer activity"/>
    <property type="evidence" value="ECO:0007669"/>
    <property type="project" value="InterPro"/>
</dbReference>
<protein>
    <recommendedName>
        <fullName evidence="4">succinate dehydrogenase</fullName>
        <ecNumber evidence="4">1.3.5.1</ecNumber>
    </recommendedName>
</protein>
<dbReference type="FunFam" id="3.10.20.30:FF:000018">
    <property type="entry name" value="Succinate dehydrogenase iron-sulfur subunit"/>
    <property type="match status" value="1"/>
</dbReference>
<dbReference type="Proteomes" id="UP000551878">
    <property type="component" value="Unassembled WGS sequence"/>
</dbReference>
<gene>
    <name evidence="15" type="ORF">HNQ41_000552</name>
</gene>
<comment type="cofactor">
    <cofactor evidence="2">
        <name>[4Fe-4S] cluster</name>
        <dbReference type="ChEBI" id="CHEBI:49883"/>
    </cofactor>
</comment>
<dbReference type="Gene3D" id="3.10.20.30">
    <property type="match status" value="1"/>
</dbReference>
<evidence type="ECO:0000256" key="1">
    <source>
        <dbReference type="ARBA" id="ARBA00001927"/>
    </source>
</evidence>
<evidence type="ECO:0000256" key="11">
    <source>
        <dbReference type="ARBA" id="ARBA00023014"/>
    </source>
</evidence>
<evidence type="ECO:0000259" key="14">
    <source>
        <dbReference type="PROSITE" id="PS51379"/>
    </source>
</evidence>
<dbReference type="FunFam" id="1.10.1060.10:FF:000005">
    <property type="entry name" value="Succinate dehydrogenase iron-sulfur subunit"/>
    <property type="match status" value="1"/>
</dbReference>
<keyword evidence="11" id="KW-0411">Iron-sulfur</keyword>
<dbReference type="EC" id="1.3.5.1" evidence="4"/>
<keyword evidence="10" id="KW-0408">Iron</keyword>
<dbReference type="InterPro" id="IPR009051">
    <property type="entry name" value="Helical_ferredxn"/>
</dbReference>
<evidence type="ECO:0000313" key="16">
    <source>
        <dbReference type="Proteomes" id="UP000551878"/>
    </source>
</evidence>
<dbReference type="NCBIfam" id="TIGR00384">
    <property type="entry name" value="dhsB"/>
    <property type="match status" value="1"/>
</dbReference>